<proteinExistence type="predicted"/>
<gene>
    <name evidence="4 5" type="primary">LOC106465852</name>
</gene>
<dbReference type="PANTHER" id="PTHR22902">
    <property type="entry name" value="SESQUIPEDALIAN"/>
    <property type="match status" value="1"/>
</dbReference>
<feature type="domain" description="PH" evidence="2">
    <location>
        <begin position="1"/>
        <end position="93"/>
    </location>
</feature>
<dbReference type="Pfam" id="PF00169">
    <property type="entry name" value="PH"/>
    <property type="match status" value="1"/>
</dbReference>
<reference evidence="4 5" key="1">
    <citation type="submission" date="2025-05" db="UniProtKB">
        <authorList>
            <consortium name="RefSeq"/>
        </authorList>
    </citation>
    <scope>IDENTIFICATION</scope>
    <source>
        <tissue evidence="4 5">Muscle</tissue>
    </source>
</reference>
<evidence type="ECO:0000256" key="1">
    <source>
        <dbReference type="ARBA" id="ARBA00022553"/>
    </source>
</evidence>
<evidence type="ECO:0000259" key="2">
    <source>
        <dbReference type="PROSITE" id="PS50003"/>
    </source>
</evidence>
<evidence type="ECO:0000313" key="5">
    <source>
        <dbReference type="RefSeq" id="XP_022249513.1"/>
    </source>
</evidence>
<dbReference type="RefSeq" id="XP_022249513.1">
    <property type="nucleotide sequence ID" value="XM_022393805.1"/>
</dbReference>
<dbReference type="CDD" id="cd01247">
    <property type="entry name" value="PH_FAPP1_FAPP2"/>
    <property type="match status" value="1"/>
</dbReference>
<dbReference type="GeneID" id="106465852"/>
<dbReference type="PROSITE" id="PS50003">
    <property type="entry name" value="PH_DOMAIN"/>
    <property type="match status" value="1"/>
</dbReference>
<dbReference type="InterPro" id="IPR045188">
    <property type="entry name" value="Boi1/Boi2-like"/>
</dbReference>
<dbReference type="Proteomes" id="UP000694941">
    <property type="component" value="Unplaced"/>
</dbReference>
<protein>
    <submittedName>
        <fullName evidence="4 5">Pleckstrin homology domain-containing family A member 3-like isoform X1</fullName>
    </submittedName>
</protein>
<sequence>MEGVLWKWTNYWNGWQPRWFVLDNGILAYYKSQEEVNQGCKGSVRLSACEIAVHQTDQKRLDLVIPSEQHFYLRASSPQERQQWLVALGSAKAALSSQQKSPAGKAGPDNLKMKKSELRLYCDLLMQQVHTITSSVQEQDVAPDVEKMNEAAELLSATCDTFIKTLEDCMKISNASFTYELPHQHVKDSALPSETAAIPVGPPVVPTSLQNTKKANKLPVGVTRSNSSDSTWSNLINVCVM</sequence>
<accession>A0ABM1T0V7</accession>
<name>A0ABM1T0V7_LIMPO</name>
<dbReference type="InterPro" id="IPR011993">
    <property type="entry name" value="PH-like_dom_sf"/>
</dbReference>
<dbReference type="RefSeq" id="XP_013781548.2">
    <property type="nucleotide sequence ID" value="XM_013926094.2"/>
</dbReference>
<dbReference type="SMART" id="SM00233">
    <property type="entry name" value="PH"/>
    <property type="match status" value="1"/>
</dbReference>
<dbReference type="PANTHER" id="PTHR22902:SF27">
    <property type="entry name" value="PLECKSTRIN HOMOLOGY DOMAIN-CONTAINING FAMILY A MEMBER 3"/>
    <property type="match status" value="1"/>
</dbReference>
<organism evidence="3 5">
    <name type="scientific">Limulus polyphemus</name>
    <name type="common">Atlantic horseshoe crab</name>
    <dbReference type="NCBI Taxonomy" id="6850"/>
    <lineage>
        <taxon>Eukaryota</taxon>
        <taxon>Metazoa</taxon>
        <taxon>Ecdysozoa</taxon>
        <taxon>Arthropoda</taxon>
        <taxon>Chelicerata</taxon>
        <taxon>Merostomata</taxon>
        <taxon>Xiphosura</taxon>
        <taxon>Limulidae</taxon>
        <taxon>Limulus</taxon>
    </lineage>
</organism>
<dbReference type="InterPro" id="IPR001849">
    <property type="entry name" value="PH_domain"/>
</dbReference>
<keyword evidence="3" id="KW-1185">Reference proteome</keyword>
<dbReference type="Gene3D" id="2.30.29.30">
    <property type="entry name" value="Pleckstrin-homology domain (PH domain)/Phosphotyrosine-binding domain (PTB)"/>
    <property type="match status" value="1"/>
</dbReference>
<evidence type="ECO:0000313" key="3">
    <source>
        <dbReference type="Proteomes" id="UP000694941"/>
    </source>
</evidence>
<evidence type="ECO:0000313" key="4">
    <source>
        <dbReference type="RefSeq" id="XP_013781548.2"/>
    </source>
</evidence>
<dbReference type="SUPFAM" id="SSF50729">
    <property type="entry name" value="PH domain-like"/>
    <property type="match status" value="1"/>
</dbReference>
<keyword evidence="1" id="KW-0597">Phosphoprotein</keyword>